<keyword evidence="3" id="KW-1185">Reference proteome</keyword>
<comment type="caution">
    <text evidence="2">The sequence shown here is derived from an EMBL/GenBank/DDBJ whole genome shotgun (WGS) entry which is preliminary data.</text>
</comment>
<name>A0ABU1HPD3_9MICO</name>
<dbReference type="NCBIfam" id="TIGR03930">
    <property type="entry name" value="WXG100_ESAT6"/>
    <property type="match status" value="1"/>
</dbReference>
<dbReference type="Proteomes" id="UP001249291">
    <property type="component" value="Unassembled WGS sequence"/>
</dbReference>
<dbReference type="EMBL" id="JAVIZQ010000001">
    <property type="protein sequence ID" value="MDR6141890.1"/>
    <property type="molecule type" value="Genomic_DNA"/>
</dbReference>
<protein>
    <recommendedName>
        <fullName evidence="1">ESAT-6-like protein</fullName>
    </recommendedName>
</protein>
<proteinExistence type="inferred from homology"/>
<dbReference type="InterPro" id="IPR010310">
    <property type="entry name" value="T7SS_ESAT-6-like"/>
</dbReference>
<comment type="similarity">
    <text evidence="1">Belongs to the WXG100 family.</text>
</comment>
<accession>A0ABU1HPD3</accession>
<evidence type="ECO:0000313" key="3">
    <source>
        <dbReference type="Proteomes" id="UP001249291"/>
    </source>
</evidence>
<dbReference type="RefSeq" id="WP_309689355.1">
    <property type="nucleotide sequence ID" value="NZ_JAVIZQ010000001.1"/>
</dbReference>
<dbReference type="Gene3D" id="1.10.287.1060">
    <property type="entry name" value="ESAT-6-like"/>
    <property type="match status" value="1"/>
</dbReference>
<sequence>MGVIEVNPAQVAKAAKAISVASRNIDAALEELAAHATILRRSWSGDAQSAFDAAQERFDGNMRERTGLVMAVSALLGELATQYSDADLAGQRVLGGS</sequence>
<dbReference type="Pfam" id="PF06013">
    <property type="entry name" value="WXG100"/>
    <property type="match status" value="1"/>
</dbReference>
<reference evidence="2 3" key="1">
    <citation type="submission" date="2023-08" db="EMBL/GenBank/DDBJ databases">
        <title>Functional and genomic diversity of the sorghum phyllosphere microbiome.</title>
        <authorList>
            <person name="Shade A."/>
        </authorList>
    </citation>
    <scope>NUCLEOTIDE SEQUENCE [LARGE SCALE GENOMIC DNA]</scope>
    <source>
        <strain evidence="2 3">SORGH_AS_0445</strain>
    </source>
</reference>
<dbReference type="InterPro" id="IPR036689">
    <property type="entry name" value="ESAT-6-like_sf"/>
</dbReference>
<organism evidence="2 3">
    <name type="scientific">Microbacterium foliorum</name>
    <dbReference type="NCBI Taxonomy" id="104336"/>
    <lineage>
        <taxon>Bacteria</taxon>
        <taxon>Bacillati</taxon>
        <taxon>Actinomycetota</taxon>
        <taxon>Actinomycetes</taxon>
        <taxon>Micrococcales</taxon>
        <taxon>Microbacteriaceae</taxon>
        <taxon>Microbacterium</taxon>
    </lineage>
</organism>
<evidence type="ECO:0000256" key="1">
    <source>
        <dbReference type="RuleBase" id="RU362001"/>
    </source>
</evidence>
<dbReference type="SUPFAM" id="SSF140453">
    <property type="entry name" value="EsxAB dimer-like"/>
    <property type="match status" value="1"/>
</dbReference>
<evidence type="ECO:0000313" key="2">
    <source>
        <dbReference type="EMBL" id="MDR6141890.1"/>
    </source>
</evidence>
<gene>
    <name evidence="2" type="ORF">QE375_001444</name>
</gene>